<keyword evidence="3 5" id="KW-0378">Hydrolase</keyword>
<comment type="similarity">
    <text evidence="1">Belongs to the AB hydrolase superfamily. AB hydrolase 4 family.</text>
</comment>
<dbReference type="Gene3D" id="3.40.50.1820">
    <property type="entry name" value="alpha/beta hydrolase"/>
    <property type="match status" value="1"/>
</dbReference>
<name>A0ABT0LHC9_9GAMM</name>
<dbReference type="Pfam" id="PF00561">
    <property type="entry name" value="Abhydrolase_1"/>
    <property type="match status" value="1"/>
</dbReference>
<evidence type="ECO:0000256" key="1">
    <source>
        <dbReference type="ARBA" id="ARBA00010884"/>
    </source>
</evidence>
<keyword evidence="2" id="KW-0719">Serine esterase</keyword>
<accession>A0ABT0LHC9</accession>
<evidence type="ECO:0000259" key="4">
    <source>
        <dbReference type="Pfam" id="PF00561"/>
    </source>
</evidence>
<dbReference type="PIRSF" id="PIRSF005211">
    <property type="entry name" value="Ab_hydro_YheT"/>
    <property type="match status" value="1"/>
</dbReference>
<dbReference type="PROSITE" id="PS01133">
    <property type="entry name" value="UPF0017"/>
    <property type="match status" value="1"/>
</dbReference>
<dbReference type="SUPFAM" id="SSF53474">
    <property type="entry name" value="alpha/beta-Hydrolases"/>
    <property type="match status" value="1"/>
</dbReference>
<evidence type="ECO:0000313" key="6">
    <source>
        <dbReference type="Proteomes" id="UP001203423"/>
    </source>
</evidence>
<dbReference type="EMBL" id="JAKIKS010000094">
    <property type="protein sequence ID" value="MCL1126561.1"/>
    <property type="molecule type" value="Genomic_DNA"/>
</dbReference>
<reference evidence="5 6" key="1">
    <citation type="submission" date="2022-01" db="EMBL/GenBank/DDBJ databases">
        <title>Whole genome-based taxonomy of the Shewanellaceae.</title>
        <authorList>
            <person name="Martin-Rodriguez A.J."/>
        </authorList>
    </citation>
    <scope>NUCLEOTIDE SEQUENCE [LARGE SCALE GENOMIC DNA]</scope>
    <source>
        <strain evidence="5 6">DSM 17177</strain>
    </source>
</reference>
<dbReference type="InterPro" id="IPR000073">
    <property type="entry name" value="AB_hydrolase_1"/>
</dbReference>
<protein>
    <submittedName>
        <fullName evidence="5">Hydrolase</fullName>
    </submittedName>
</protein>
<dbReference type="Proteomes" id="UP001203423">
    <property type="component" value="Unassembled WGS sequence"/>
</dbReference>
<dbReference type="InterPro" id="IPR050960">
    <property type="entry name" value="AB_hydrolase_4_sf"/>
</dbReference>
<dbReference type="NCBIfam" id="NF008218">
    <property type="entry name" value="PRK10985.1"/>
    <property type="match status" value="1"/>
</dbReference>
<organism evidence="5 6">
    <name type="scientific">Shewanella surugensis</name>
    <dbReference type="NCBI Taxonomy" id="212020"/>
    <lineage>
        <taxon>Bacteria</taxon>
        <taxon>Pseudomonadati</taxon>
        <taxon>Pseudomonadota</taxon>
        <taxon>Gammaproteobacteria</taxon>
        <taxon>Alteromonadales</taxon>
        <taxon>Shewanellaceae</taxon>
        <taxon>Shewanella</taxon>
    </lineage>
</organism>
<evidence type="ECO:0000313" key="5">
    <source>
        <dbReference type="EMBL" id="MCL1126561.1"/>
    </source>
</evidence>
<dbReference type="PANTHER" id="PTHR10794">
    <property type="entry name" value="ABHYDROLASE DOMAIN-CONTAINING PROTEIN"/>
    <property type="match status" value="1"/>
</dbReference>
<dbReference type="PANTHER" id="PTHR10794:SF94">
    <property type="entry name" value="ESTERASE YHET-RELATED"/>
    <property type="match status" value="1"/>
</dbReference>
<comment type="caution">
    <text evidence="5">The sequence shown here is derived from an EMBL/GenBank/DDBJ whole genome shotgun (WGS) entry which is preliminary data.</text>
</comment>
<keyword evidence="6" id="KW-1185">Reference proteome</keyword>
<dbReference type="InterPro" id="IPR029058">
    <property type="entry name" value="AB_hydrolase_fold"/>
</dbReference>
<dbReference type="InterPro" id="IPR012020">
    <property type="entry name" value="ABHD4"/>
</dbReference>
<proteinExistence type="inferred from homology"/>
<gene>
    <name evidence="5" type="ORF">L2764_19235</name>
</gene>
<dbReference type="InterPro" id="IPR000952">
    <property type="entry name" value="AB_hydrolase_4_CS"/>
</dbReference>
<dbReference type="RefSeq" id="WP_248941991.1">
    <property type="nucleotide sequence ID" value="NZ_JAKIKS010000094.1"/>
</dbReference>
<sequence>MSSVFSPPWWAKSAHIQTILPSLTRVLSPLLKRERLELPDQDFIDLDWLSTPIDNQPIILMFHGLEGSADSHYIKRLFLACQSMGHCALIHHHRGCSGELNRLPRGYHSGDTEDVQISLQHLKQHFPNNPIFAVGYSLGGNVLTKYLGEQKENSLIERAVVVSAPLQLAACAKKLEKGFSKIYQSYLIKLLQQKVIDKMEKMALDKYIPVTKHQIKNLTTFHGFDHQITAPLHGFNGVDDYYRQASGLPFLAHITKPTLVIHAKDDPFMTEDVIPGPAQLSPHVSYELHKQGGHLGFIEGGSPWHPRFYLERRILDFLFPTSPSTETDNNQC</sequence>
<evidence type="ECO:0000256" key="2">
    <source>
        <dbReference type="ARBA" id="ARBA00022487"/>
    </source>
</evidence>
<feature type="domain" description="AB hydrolase-1" evidence="4">
    <location>
        <begin position="57"/>
        <end position="300"/>
    </location>
</feature>
<evidence type="ECO:0000256" key="3">
    <source>
        <dbReference type="ARBA" id="ARBA00022801"/>
    </source>
</evidence>
<dbReference type="GO" id="GO:0016787">
    <property type="term" value="F:hydrolase activity"/>
    <property type="evidence" value="ECO:0007669"/>
    <property type="project" value="UniProtKB-KW"/>
</dbReference>